<keyword evidence="2" id="KW-1185">Reference proteome</keyword>
<dbReference type="EMBL" id="JSAB01000234">
    <property type="protein sequence ID" value="RNF29166.1"/>
    <property type="molecule type" value="Genomic_DNA"/>
</dbReference>
<dbReference type="Pfam" id="PF06073">
    <property type="entry name" value="DUF934"/>
    <property type="match status" value="1"/>
</dbReference>
<comment type="caution">
    <text evidence="1">The sequence shown here is derived from an EMBL/GenBank/DDBJ whole genome shotgun (WGS) entry which is preliminary data.</text>
</comment>
<dbReference type="PIRSF" id="PIRSF030820">
    <property type="entry name" value="UCP030820"/>
    <property type="match status" value="1"/>
</dbReference>
<name>A0A422QGS7_9BURK</name>
<dbReference type="OrthoDB" id="9800421at2"/>
<gene>
    <name evidence="1" type="ORF">NM04_19385</name>
</gene>
<dbReference type="Proteomes" id="UP000283254">
    <property type="component" value="Unassembled WGS sequence"/>
</dbReference>
<organism evidence="1 2">
    <name type="scientific">Massilia aurea</name>
    <dbReference type="NCBI Taxonomy" id="373040"/>
    <lineage>
        <taxon>Bacteria</taxon>
        <taxon>Pseudomonadati</taxon>
        <taxon>Pseudomonadota</taxon>
        <taxon>Betaproteobacteria</taxon>
        <taxon>Burkholderiales</taxon>
        <taxon>Oxalobacteraceae</taxon>
        <taxon>Telluria group</taxon>
        <taxon>Massilia</taxon>
    </lineage>
</organism>
<dbReference type="InterPro" id="IPR008318">
    <property type="entry name" value="UCP030820"/>
</dbReference>
<reference evidence="1" key="1">
    <citation type="submission" date="2014-10" db="EMBL/GenBank/DDBJ databases">
        <title>Massilia sp. genome.</title>
        <authorList>
            <person name="Xu B."/>
            <person name="Dai L."/>
            <person name="Huang Z."/>
        </authorList>
    </citation>
    <scope>NUCLEOTIDE SEQUENCE [LARGE SCALE GENOMIC DNA]</scope>
    <source>
        <strain evidence="1">CFS-1</strain>
    </source>
</reference>
<protein>
    <submittedName>
        <fullName evidence="1">Oxidoreductase</fullName>
    </submittedName>
</protein>
<proteinExistence type="predicted"/>
<dbReference type="RefSeq" id="WP_123071090.1">
    <property type="nucleotide sequence ID" value="NZ_JSAB01000234.1"/>
</dbReference>
<accession>A0A422QGS7</accession>
<evidence type="ECO:0000313" key="2">
    <source>
        <dbReference type="Proteomes" id="UP000283254"/>
    </source>
</evidence>
<evidence type="ECO:0000313" key="1">
    <source>
        <dbReference type="EMBL" id="RNF29166.1"/>
    </source>
</evidence>
<dbReference type="AlphaFoldDB" id="A0A422QGS7"/>
<sequence length="189" mass="21199">MLDQHPQIIKGREVVDDDWSVLKIDEGQTAETVEVPAGKIIVPLTVWQAQRDALLGRAELGVWLAPDESAAVLKDDLQRFAVIAIDFPKFTDGRGYSIAYNLRKRLGWTGELRAIGDVLRDQLFQMARCGFDAYATRQDRSIHDAVKGLSVFSETYQATVDNPIPLFRRASREHLRDTPAEHRDIGAGI</sequence>